<feature type="non-terminal residue" evidence="1">
    <location>
        <position position="1"/>
    </location>
</feature>
<reference evidence="1 2" key="1">
    <citation type="submission" date="2021-07" db="EMBL/GenBank/DDBJ databases">
        <title>Paenibacillus radiodurans sp. nov., isolated from the southeastern edge of Tengger Desert.</title>
        <authorList>
            <person name="Zhang G."/>
        </authorList>
    </citation>
    <scope>NUCLEOTIDE SEQUENCE [LARGE SCALE GENOMIC DNA]</scope>
    <source>
        <strain evidence="1 2">CCM 7311</strain>
    </source>
</reference>
<dbReference type="EMBL" id="JAHZIK010000459">
    <property type="protein sequence ID" value="MBW7455920.1"/>
    <property type="molecule type" value="Genomic_DNA"/>
</dbReference>
<dbReference type="SUPFAM" id="SSF56042">
    <property type="entry name" value="PurM C-terminal domain-like"/>
    <property type="match status" value="1"/>
</dbReference>
<proteinExistence type="predicted"/>
<dbReference type="Gene3D" id="3.90.650.10">
    <property type="entry name" value="PurM-like C-terminal domain"/>
    <property type="match status" value="1"/>
</dbReference>
<evidence type="ECO:0000313" key="2">
    <source>
        <dbReference type="Proteomes" id="UP001519887"/>
    </source>
</evidence>
<dbReference type="Proteomes" id="UP001519887">
    <property type="component" value="Unassembled WGS sequence"/>
</dbReference>
<keyword evidence="2" id="KW-1185">Reference proteome</keyword>
<name>A0ABS7C4W3_9BACL</name>
<comment type="caution">
    <text evidence="1">The sequence shown here is derived from an EMBL/GenBank/DDBJ whole genome shotgun (WGS) entry which is preliminary data.</text>
</comment>
<organism evidence="1 2">
    <name type="scientific">Paenibacillus sepulcri</name>
    <dbReference type="NCBI Taxonomy" id="359917"/>
    <lineage>
        <taxon>Bacteria</taxon>
        <taxon>Bacillati</taxon>
        <taxon>Bacillota</taxon>
        <taxon>Bacilli</taxon>
        <taxon>Bacillales</taxon>
        <taxon>Paenibacillaceae</taxon>
        <taxon>Paenibacillus</taxon>
    </lineage>
</organism>
<accession>A0ABS7C4W3</accession>
<sequence length="85" mass="9561">RLDHIPKPESVEWEWWLRMFPGYGFILAADPQQCGEIISMFAAQGITASIVGELTADSLIRVRKDEEEAVLIDWSKEALVGSGRE</sequence>
<evidence type="ECO:0000313" key="1">
    <source>
        <dbReference type="EMBL" id="MBW7455920.1"/>
    </source>
</evidence>
<gene>
    <name evidence="1" type="ORF">K0U00_17980</name>
</gene>
<protein>
    <submittedName>
        <fullName evidence="1">Phosphoribosylformylglycinamidine synthase</fullName>
    </submittedName>
</protein>
<dbReference type="InterPro" id="IPR036676">
    <property type="entry name" value="PurM-like_C_sf"/>
</dbReference>